<name>A0A0R0D7K3_9GAMM</name>
<reference evidence="1 2" key="1">
    <citation type="submission" date="2015-05" db="EMBL/GenBank/DDBJ databases">
        <title>Genome sequencing and analysis of members of genus Stenotrophomonas.</title>
        <authorList>
            <person name="Patil P.P."/>
            <person name="Midha S."/>
            <person name="Patil P.B."/>
        </authorList>
    </citation>
    <scope>NUCLEOTIDE SEQUENCE [LARGE SCALE GENOMIC DNA]</scope>
    <source>
        <strain evidence="1 2">DSM 24757</strain>
    </source>
</reference>
<keyword evidence="2" id="KW-1185">Reference proteome</keyword>
<organism evidence="1 2">
    <name type="scientific">Stenotrophomonas ginsengisoli</name>
    <dbReference type="NCBI Taxonomy" id="336566"/>
    <lineage>
        <taxon>Bacteria</taxon>
        <taxon>Pseudomonadati</taxon>
        <taxon>Pseudomonadota</taxon>
        <taxon>Gammaproteobacteria</taxon>
        <taxon>Lysobacterales</taxon>
        <taxon>Lysobacteraceae</taxon>
        <taxon>Stenotrophomonas</taxon>
    </lineage>
</organism>
<evidence type="ECO:0000313" key="2">
    <source>
        <dbReference type="Proteomes" id="UP000050956"/>
    </source>
</evidence>
<dbReference type="STRING" id="336566.ABB30_04685"/>
<dbReference type="PATRIC" id="fig|336566.3.peg.276"/>
<evidence type="ECO:0000313" key="1">
    <source>
        <dbReference type="EMBL" id="KRG78345.1"/>
    </source>
</evidence>
<dbReference type="AlphaFoldDB" id="A0A0R0D7K3"/>
<protein>
    <submittedName>
        <fullName evidence="1">Uncharacterized protein</fullName>
    </submittedName>
</protein>
<sequence length="106" mass="11344">MTMSNKSALQAALESVEMGPEAQEAIANLQPQDLEQIDSLLLGALDGSWKQAGLIAAGIMLSAPDEFEELPEAFYVQRMGVLAQSGRVELKGELASLKTCQIRLPA</sequence>
<dbReference type="EMBL" id="LDJM01000011">
    <property type="protein sequence ID" value="KRG78345.1"/>
    <property type="molecule type" value="Genomic_DNA"/>
</dbReference>
<comment type="caution">
    <text evidence="1">The sequence shown here is derived from an EMBL/GenBank/DDBJ whole genome shotgun (WGS) entry which is preliminary data.</text>
</comment>
<dbReference type="Proteomes" id="UP000050956">
    <property type="component" value="Unassembled WGS sequence"/>
</dbReference>
<gene>
    <name evidence="1" type="ORF">ABB30_04685</name>
</gene>
<proteinExistence type="predicted"/>
<dbReference type="OrthoDB" id="5985500at2"/>
<accession>A0A0R0D7K3</accession>